<feature type="transmembrane region" description="Helical" evidence="2">
    <location>
        <begin position="21"/>
        <end position="41"/>
    </location>
</feature>
<gene>
    <name evidence="4" type="ORF">ERS852425_00393</name>
</gene>
<feature type="domain" description="YcxB-like C-terminal" evidence="3">
    <location>
        <begin position="94"/>
        <end position="138"/>
    </location>
</feature>
<sequence>MKFHTQLKAKDIFKFSLAYTYSGVQAILTIFMLGVGAYMIVHGIGQPEGQTNIIFGVVVIALFVVINPLMIYVKAKKQAIENPVYKNPTYYTLRDDGIFVELGEESATIEWARVYKITHFMGLTLLYTGKQQAFVFPDYELGDDREKMLDYMKEHIKEARKKAVQTQTDGGDISKYSKASAETEQEETEVETETQVEASGSEVQEKSEGEE</sequence>
<name>A0A173RA41_ANAHA</name>
<keyword evidence="2" id="KW-0472">Membrane</keyword>
<feature type="region of interest" description="Disordered" evidence="1">
    <location>
        <begin position="161"/>
        <end position="211"/>
    </location>
</feature>
<dbReference type="EMBL" id="CYXT01000001">
    <property type="protein sequence ID" value="CUM74810.1"/>
    <property type="molecule type" value="Genomic_DNA"/>
</dbReference>
<dbReference type="InterPro" id="IPR025588">
    <property type="entry name" value="YcxB-like_C"/>
</dbReference>
<feature type="compositionally biased region" description="Acidic residues" evidence="1">
    <location>
        <begin position="183"/>
        <end position="194"/>
    </location>
</feature>
<dbReference type="RefSeq" id="WP_055257675.1">
    <property type="nucleotide sequence ID" value="NZ_CYXT01000001.1"/>
</dbReference>
<dbReference type="AlphaFoldDB" id="A0A173RA41"/>
<evidence type="ECO:0000313" key="5">
    <source>
        <dbReference type="Proteomes" id="UP000095598"/>
    </source>
</evidence>
<feature type="transmembrane region" description="Helical" evidence="2">
    <location>
        <begin position="53"/>
        <end position="73"/>
    </location>
</feature>
<evidence type="ECO:0000259" key="3">
    <source>
        <dbReference type="Pfam" id="PF14317"/>
    </source>
</evidence>
<reference evidence="4 5" key="1">
    <citation type="submission" date="2015-09" db="EMBL/GenBank/DDBJ databases">
        <authorList>
            <consortium name="Pathogen Informatics"/>
        </authorList>
    </citation>
    <scope>NUCLEOTIDE SEQUENCE [LARGE SCALE GENOMIC DNA]</scope>
    <source>
        <strain evidence="4 5">2789STDY5608868</strain>
    </source>
</reference>
<keyword evidence="2" id="KW-0812">Transmembrane</keyword>
<organism evidence="4 5">
    <name type="scientific">Anaerostipes hadrus</name>
    <dbReference type="NCBI Taxonomy" id="649756"/>
    <lineage>
        <taxon>Bacteria</taxon>
        <taxon>Bacillati</taxon>
        <taxon>Bacillota</taxon>
        <taxon>Clostridia</taxon>
        <taxon>Lachnospirales</taxon>
        <taxon>Lachnospiraceae</taxon>
        <taxon>Anaerostipes</taxon>
    </lineage>
</organism>
<accession>A0A173RA41</accession>
<evidence type="ECO:0000313" key="4">
    <source>
        <dbReference type="EMBL" id="CUM74810.1"/>
    </source>
</evidence>
<proteinExistence type="predicted"/>
<dbReference type="Pfam" id="PF14317">
    <property type="entry name" value="YcxB"/>
    <property type="match status" value="1"/>
</dbReference>
<evidence type="ECO:0000256" key="1">
    <source>
        <dbReference type="SAM" id="MobiDB-lite"/>
    </source>
</evidence>
<evidence type="ECO:0000256" key="2">
    <source>
        <dbReference type="SAM" id="Phobius"/>
    </source>
</evidence>
<protein>
    <recommendedName>
        <fullName evidence="3">YcxB-like C-terminal domain-containing protein</fullName>
    </recommendedName>
</protein>
<dbReference type="Proteomes" id="UP000095598">
    <property type="component" value="Unassembled WGS sequence"/>
</dbReference>
<keyword evidence="2" id="KW-1133">Transmembrane helix</keyword>